<dbReference type="Gene3D" id="1.20.900.10">
    <property type="entry name" value="Dbl homology (DH) domain"/>
    <property type="match status" value="1"/>
</dbReference>
<feature type="region of interest" description="Disordered" evidence="1">
    <location>
        <begin position="147"/>
        <end position="171"/>
    </location>
</feature>
<dbReference type="PANTHER" id="PTHR12673:SF159">
    <property type="entry name" value="LD03170P"/>
    <property type="match status" value="1"/>
</dbReference>
<feature type="region of interest" description="Disordered" evidence="1">
    <location>
        <begin position="97"/>
        <end position="120"/>
    </location>
</feature>
<proteinExistence type="predicted"/>
<feature type="compositionally biased region" description="Polar residues" evidence="1">
    <location>
        <begin position="748"/>
        <end position="759"/>
    </location>
</feature>
<accession>M3C2F3</accession>
<feature type="region of interest" description="Disordered" evidence="1">
    <location>
        <begin position="748"/>
        <end position="798"/>
    </location>
</feature>
<reference evidence="3 4" key="1">
    <citation type="journal article" date="2012" name="PLoS Pathog.">
        <title>Diverse lifestyles and strategies of plant pathogenesis encoded in the genomes of eighteen Dothideomycetes fungi.</title>
        <authorList>
            <person name="Ohm R.A."/>
            <person name="Feau N."/>
            <person name="Henrissat B."/>
            <person name="Schoch C.L."/>
            <person name="Horwitz B.A."/>
            <person name="Barry K.W."/>
            <person name="Condon B.J."/>
            <person name="Copeland A.C."/>
            <person name="Dhillon B."/>
            <person name="Glaser F."/>
            <person name="Hesse C.N."/>
            <person name="Kosti I."/>
            <person name="LaButti K."/>
            <person name="Lindquist E.A."/>
            <person name="Lucas S."/>
            <person name="Salamov A.A."/>
            <person name="Bradshaw R.E."/>
            <person name="Ciuffetti L."/>
            <person name="Hamelin R.C."/>
            <person name="Kema G.H.J."/>
            <person name="Lawrence C."/>
            <person name="Scott J.A."/>
            <person name="Spatafora J.W."/>
            <person name="Turgeon B.G."/>
            <person name="de Wit P.J.G.M."/>
            <person name="Zhong S."/>
            <person name="Goodwin S.B."/>
            <person name="Grigoriev I.V."/>
        </authorList>
    </citation>
    <scope>NUCLEOTIDE SEQUENCE [LARGE SCALE GENOMIC DNA]</scope>
    <source>
        <strain evidence="3 4">SO2202</strain>
    </source>
</reference>
<keyword evidence="4" id="KW-1185">Reference proteome</keyword>
<dbReference type="Pfam" id="PF00621">
    <property type="entry name" value="RhoGEF"/>
    <property type="match status" value="1"/>
</dbReference>
<evidence type="ECO:0000313" key="4">
    <source>
        <dbReference type="Proteomes" id="UP000016931"/>
    </source>
</evidence>
<dbReference type="SMART" id="SM00325">
    <property type="entry name" value="RhoGEF"/>
    <property type="match status" value="1"/>
</dbReference>
<dbReference type="STRING" id="692275.M3C2F3"/>
<name>M3C2F3_SPHMS</name>
<feature type="compositionally biased region" description="Basic residues" evidence="1">
    <location>
        <begin position="101"/>
        <end position="113"/>
    </location>
</feature>
<dbReference type="InterPro" id="IPR011993">
    <property type="entry name" value="PH-like_dom_sf"/>
</dbReference>
<dbReference type="InterPro" id="IPR001849">
    <property type="entry name" value="PH_domain"/>
</dbReference>
<dbReference type="OrthoDB" id="8059989at2759"/>
<sequence length="925" mass="103277">MRSPRTSLDVPLPDSDSDQDQLEGVNPELHEEEALGTAIVEAAASLRTPEVGKQSHQGPIFSRWVDKLRKQRHPPPHCVSARQERWTLDDFDCDPLPSRSRSARGKGRYTAGHHKSDSQNSSLRFITSIRSATATVASTSIATISRRTTKWRRGQQRSSIISGSDPRPSVDSVRSVIDEAARQRSRKRRDKLEELIRTEESYVADIKALSNAYFTVLGHQSTTTSFARRTVQKIIADILHLHDDILGELHHAVPFSEYDQVIASAPQSIPARSHNRWHSVDVVPTRSTPGHTVLATIRQGRRSLNISRSTEDEQVILQCSPQIVNAVSRVFSRHLGRFKAYEEYGLNYELIQRDIDEITRSIPTILEYDKGCEALSAYVGTLNSRAANHKRAMTVKDLLIKPIQRIPRYELLFEDLRKLTPVCDDPVAYASISELQEQLKTICTRTDAAKDNPMRAQRLEATTLIGNRLSCSGQLPKSIFLQLLGQVVLCGCLHIAYRGKDQIGGCYVICVLFEATLLLAVEDDDQSMYSILAAVPLANATIQEPDNHKGLQCHTAHHSWKVVFEHGAKMYEIILTACSAVEADVWRTAIGSSIETSSRAVAEGRANVLELQSPLTTAMKSVGKAFGKPGSFVRRMSVHRSATVGPTTDLNQVIIKNTQAVKEVQDNHSQDSLQIPRSQSLATPSHVHTLAPRRAERYRLEAVLSDVWSKDMLPYPGMMRRSDPIRAGANHVIRKFSMASITSNFSYSKRTPSYTSVSSWRKEDVPPSRAAKSSRRDSFTTASSRSTRPLPHPVSFHTAPDAFLPADFELQDPAKTKKRSALRTFTLTMERPFSPLLSNENKQSSLRRAQSVRDDNSPPAPSPVPPSLNRAAKKQEPSVYSIAPERARTPALSQRKETLMPKSGNELPVKTPRKSKSRMFRSLFR</sequence>
<dbReference type="OMA" id="WTHIQDD"/>
<dbReference type="InterPro" id="IPR051092">
    <property type="entry name" value="FYVE_RhoGEF_PH"/>
</dbReference>
<dbReference type="InterPro" id="IPR000219">
    <property type="entry name" value="DH_dom"/>
</dbReference>
<evidence type="ECO:0000313" key="3">
    <source>
        <dbReference type="EMBL" id="EMF14426.1"/>
    </source>
</evidence>
<feature type="region of interest" description="Disordered" evidence="1">
    <location>
        <begin position="1"/>
        <end position="26"/>
    </location>
</feature>
<dbReference type="Gene3D" id="2.30.29.30">
    <property type="entry name" value="Pleckstrin-homology domain (PH domain)/Phosphotyrosine-binding domain (PTB)"/>
    <property type="match status" value="1"/>
</dbReference>
<dbReference type="PROSITE" id="PS50010">
    <property type="entry name" value="DH_2"/>
    <property type="match status" value="1"/>
</dbReference>
<dbReference type="SUPFAM" id="SSF50729">
    <property type="entry name" value="PH domain-like"/>
    <property type="match status" value="1"/>
</dbReference>
<feature type="compositionally biased region" description="Basic residues" evidence="1">
    <location>
        <begin position="911"/>
        <end position="925"/>
    </location>
</feature>
<feature type="region of interest" description="Disordered" evidence="1">
    <location>
        <begin position="666"/>
        <end position="685"/>
    </location>
</feature>
<feature type="compositionally biased region" description="Polar residues" evidence="1">
    <location>
        <begin position="670"/>
        <end position="683"/>
    </location>
</feature>
<dbReference type="GeneID" id="27905913"/>
<dbReference type="SMART" id="SM00233">
    <property type="entry name" value="PH"/>
    <property type="match status" value="1"/>
</dbReference>
<dbReference type="GO" id="GO:0005737">
    <property type="term" value="C:cytoplasm"/>
    <property type="evidence" value="ECO:0007669"/>
    <property type="project" value="TreeGrafter"/>
</dbReference>
<dbReference type="Proteomes" id="UP000016931">
    <property type="component" value="Unassembled WGS sequence"/>
</dbReference>
<dbReference type="RefSeq" id="XP_016762547.1">
    <property type="nucleotide sequence ID" value="XM_016908776.1"/>
</dbReference>
<feature type="domain" description="DH" evidence="2">
    <location>
        <begin position="187"/>
        <end position="449"/>
    </location>
</feature>
<dbReference type="PANTHER" id="PTHR12673">
    <property type="entry name" value="FACIOGENITAL DYSPLASIA PROTEIN"/>
    <property type="match status" value="1"/>
</dbReference>
<gene>
    <name evidence="3" type="ORF">SEPMUDRAFT_40214</name>
</gene>
<protein>
    <submittedName>
        <fullName evidence="3">Dbl homology domain-containing protein</fullName>
    </submittedName>
</protein>
<feature type="region of interest" description="Disordered" evidence="1">
    <location>
        <begin position="833"/>
        <end position="925"/>
    </location>
</feature>
<dbReference type="GO" id="GO:0005085">
    <property type="term" value="F:guanyl-nucleotide exchange factor activity"/>
    <property type="evidence" value="ECO:0007669"/>
    <property type="project" value="InterPro"/>
</dbReference>
<organism evidence="3 4">
    <name type="scientific">Sphaerulina musiva (strain SO2202)</name>
    <name type="common">Poplar stem canker fungus</name>
    <name type="synonym">Septoria musiva</name>
    <dbReference type="NCBI Taxonomy" id="692275"/>
    <lineage>
        <taxon>Eukaryota</taxon>
        <taxon>Fungi</taxon>
        <taxon>Dikarya</taxon>
        <taxon>Ascomycota</taxon>
        <taxon>Pezizomycotina</taxon>
        <taxon>Dothideomycetes</taxon>
        <taxon>Dothideomycetidae</taxon>
        <taxon>Mycosphaerellales</taxon>
        <taxon>Mycosphaerellaceae</taxon>
        <taxon>Sphaerulina</taxon>
    </lineage>
</organism>
<dbReference type="HOGENOM" id="CLU_010210_2_0_1"/>
<feature type="compositionally biased region" description="Polar residues" evidence="1">
    <location>
        <begin position="836"/>
        <end position="848"/>
    </location>
</feature>
<dbReference type="InterPro" id="IPR035899">
    <property type="entry name" value="DBL_dom_sf"/>
</dbReference>
<dbReference type="EMBL" id="KB456262">
    <property type="protein sequence ID" value="EMF14426.1"/>
    <property type="molecule type" value="Genomic_DNA"/>
</dbReference>
<dbReference type="eggNOG" id="KOG3519">
    <property type="taxonomic scope" value="Eukaryota"/>
</dbReference>
<dbReference type="SUPFAM" id="SSF48065">
    <property type="entry name" value="DBL homology domain (DH-domain)"/>
    <property type="match status" value="1"/>
</dbReference>
<evidence type="ECO:0000256" key="1">
    <source>
        <dbReference type="SAM" id="MobiDB-lite"/>
    </source>
</evidence>
<evidence type="ECO:0000259" key="2">
    <source>
        <dbReference type="PROSITE" id="PS50010"/>
    </source>
</evidence>
<dbReference type="AlphaFoldDB" id="M3C2F3"/>